<dbReference type="AlphaFoldDB" id="A0A6A6JJQ6"/>
<protein>
    <submittedName>
        <fullName evidence="3">Uncharacterized protein</fullName>
    </submittedName>
</protein>
<keyword evidence="2" id="KW-0812">Transmembrane</keyword>
<feature type="transmembrane region" description="Helical" evidence="2">
    <location>
        <begin position="6"/>
        <end position="30"/>
    </location>
</feature>
<dbReference type="GeneID" id="54548756"/>
<dbReference type="EMBL" id="ML986493">
    <property type="protein sequence ID" value="KAF2276363.1"/>
    <property type="molecule type" value="Genomic_DNA"/>
</dbReference>
<reference evidence="3" key="1">
    <citation type="journal article" date="2020" name="Stud. Mycol.">
        <title>101 Dothideomycetes genomes: a test case for predicting lifestyles and emergence of pathogens.</title>
        <authorList>
            <person name="Haridas S."/>
            <person name="Albert R."/>
            <person name="Binder M."/>
            <person name="Bloem J."/>
            <person name="Labutti K."/>
            <person name="Salamov A."/>
            <person name="Andreopoulos B."/>
            <person name="Baker S."/>
            <person name="Barry K."/>
            <person name="Bills G."/>
            <person name="Bluhm B."/>
            <person name="Cannon C."/>
            <person name="Castanera R."/>
            <person name="Culley D."/>
            <person name="Daum C."/>
            <person name="Ezra D."/>
            <person name="Gonzalez J."/>
            <person name="Henrissat B."/>
            <person name="Kuo A."/>
            <person name="Liang C."/>
            <person name="Lipzen A."/>
            <person name="Lutzoni F."/>
            <person name="Magnuson J."/>
            <person name="Mondo S."/>
            <person name="Nolan M."/>
            <person name="Ohm R."/>
            <person name="Pangilinan J."/>
            <person name="Park H.-J."/>
            <person name="Ramirez L."/>
            <person name="Alfaro M."/>
            <person name="Sun H."/>
            <person name="Tritt A."/>
            <person name="Yoshinaga Y."/>
            <person name="Zwiers L.-H."/>
            <person name="Turgeon B."/>
            <person name="Goodwin S."/>
            <person name="Spatafora J."/>
            <person name="Crous P."/>
            <person name="Grigoriev I."/>
        </authorList>
    </citation>
    <scope>NUCLEOTIDE SEQUENCE</scope>
    <source>
        <strain evidence="3">CBS 379.55</strain>
    </source>
</reference>
<feature type="region of interest" description="Disordered" evidence="1">
    <location>
        <begin position="53"/>
        <end position="97"/>
    </location>
</feature>
<feature type="region of interest" description="Disordered" evidence="1">
    <location>
        <begin position="160"/>
        <end position="184"/>
    </location>
</feature>
<feature type="region of interest" description="Disordered" evidence="1">
    <location>
        <begin position="110"/>
        <end position="129"/>
    </location>
</feature>
<dbReference type="OrthoDB" id="3946741at2759"/>
<dbReference type="RefSeq" id="XP_033653902.1">
    <property type="nucleotide sequence ID" value="XM_033795581.1"/>
</dbReference>
<sequence>MKPAQIAGLVAAVVAAFMLATGLMTLSIFIRKRRERNEMMMYDEEKRPFLRYPASTARRNGPETATEGPLSFPSRGEPELRVTSRSEARQSTDSSASIPIEGIGVAISAEATNKHKRPSAYGPRHPLPADTRQQRRQTLCFTLEASGRPDSVLSQDTVFEEDDGRSRHRRSALLPAPPVPIPPIRTLRPARPIAHLPPIATQQEVPAIRSQAIQQASLSLAIPVRHSRSLAEVFPSPPEARPAVAMLAPAIHISATSTPQEAGAISAASSGYGTEGYIPDYYFRQHTPMPTLSAPHYAQRTPKEAPQLAAPKPKKSASTVSRTTSTSTHVRDSISSQTSFESIDSNDPTPEEDDGDKELSDAARLSPVAESPISSLRYPKIPRASNQRVPRSPQSPGSPTSQQGQAPFRRPAEPSALLVKRRGEREALKLENGLRMDSVQRPDGEGRNGNHQQVTRTASMQTRDPSASNDRTQPRGRRTRVQSGNELRSPAMYGLEAVRAVDSVRHGEVETVPKSPAWVPNLTPKRHGEDLFLDVSYTKPVT</sequence>
<feature type="compositionally biased region" description="Polar residues" evidence="1">
    <location>
        <begin position="333"/>
        <end position="348"/>
    </location>
</feature>
<gene>
    <name evidence="3" type="ORF">EI97DRAFT_376844</name>
</gene>
<feature type="region of interest" description="Disordered" evidence="1">
    <location>
        <begin position="292"/>
        <end position="491"/>
    </location>
</feature>
<name>A0A6A6JJQ6_WESOR</name>
<keyword evidence="2" id="KW-1133">Transmembrane helix</keyword>
<keyword evidence="2" id="KW-0472">Membrane</keyword>
<keyword evidence="4" id="KW-1185">Reference proteome</keyword>
<feature type="compositionally biased region" description="Polar residues" evidence="1">
    <location>
        <begin position="449"/>
        <end position="471"/>
    </location>
</feature>
<evidence type="ECO:0000256" key="2">
    <source>
        <dbReference type="SAM" id="Phobius"/>
    </source>
</evidence>
<feature type="compositionally biased region" description="Basic and acidic residues" evidence="1">
    <location>
        <begin position="76"/>
        <end position="90"/>
    </location>
</feature>
<evidence type="ECO:0000256" key="1">
    <source>
        <dbReference type="SAM" id="MobiDB-lite"/>
    </source>
</evidence>
<feature type="compositionally biased region" description="Low complexity" evidence="1">
    <location>
        <begin position="390"/>
        <end position="405"/>
    </location>
</feature>
<evidence type="ECO:0000313" key="4">
    <source>
        <dbReference type="Proteomes" id="UP000800097"/>
    </source>
</evidence>
<evidence type="ECO:0000313" key="3">
    <source>
        <dbReference type="EMBL" id="KAF2276363.1"/>
    </source>
</evidence>
<proteinExistence type="predicted"/>
<accession>A0A6A6JJQ6</accession>
<feature type="compositionally biased region" description="Basic and acidic residues" evidence="1">
    <location>
        <begin position="421"/>
        <end position="448"/>
    </location>
</feature>
<dbReference type="Proteomes" id="UP000800097">
    <property type="component" value="Unassembled WGS sequence"/>
</dbReference>
<organism evidence="3 4">
    <name type="scientific">Westerdykella ornata</name>
    <dbReference type="NCBI Taxonomy" id="318751"/>
    <lineage>
        <taxon>Eukaryota</taxon>
        <taxon>Fungi</taxon>
        <taxon>Dikarya</taxon>
        <taxon>Ascomycota</taxon>
        <taxon>Pezizomycotina</taxon>
        <taxon>Dothideomycetes</taxon>
        <taxon>Pleosporomycetidae</taxon>
        <taxon>Pleosporales</taxon>
        <taxon>Sporormiaceae</taxon>
        <taxon>Westerdykella</taxon>
    </lineage>
</organism>
<feature type="compositionally biased region" description="Low complexity" evidence="1">
    <location>
        <begin position="316"/>
        <end position="328"/>
    </location>
</feature>